<dbReference type="PANTHER" id="PTHR33401">
    <property type="entry name" value="LIGHT-HARVESTING COMPLEX-LIKE PROTEIN OHP2, CHLOROPLASTIC"/>
    <property type="match status" value="1"/>
</dbReference>
<evidence type="ECO:0000313" key="3">
    <source>
        <dbReference type="Proteomes" id="UP000250235"/>
    </source>
</evidence>
<feature type="region of interest" description="Disordered" evidence="1">
    <location>
        <begin position="28"/>
        <end position="63"/>
    </location>
</feature>
<keyword evidence="3" id="KW-1185">Reference proteome</keyword>
<dbReference type="PANTHER" id="PTHR33401:SF2">
    <property type="entry name" value="OS03G0138400 PROTEIN"/>
    <property type="match status" value="1"/>
</dbReference>
<sequence>MDTNVKGMDSDENEKIFISLGSDNVSLNAECDDDDESQSLLPPKKGGVLRKPGKPKGKVQWLDRDGSNLAEILEFQPSDVSESDEEDSDYCLCRIM</sequence>
<evidence type="ECO:0000313" key="2">
    <source>
        <dbReference type="EMBL" id="KZV55526.1"/>
    </source>
</evidence>
<protein>
    <submittedName>
        <fullName evidence="2">Uncharacterized protein</fullName>
    </submittedName>
</protein>
<organism evidence="2 3">
    <name type="scientific">Dorcoceras hygrometricum</name>
    <dbReference type="NCBI Taxonomy" id="472368"/>
    <lineage>
        <taxon>Eukaryota</taxon>
        <taxon>Viridiplantae</taxon>
        <taxon>Streptophyta</taxon>
        <taxon>Embryophyta</taxon>
        <taxon>Tracheophyta</taxon>
        <taxon>Spermatophyta</taxon>
        <taxon>Magnoliopsida</taxon>
        <taxon>eudicotyledons</taxon>
        <taxon>Gunneridae</taxon>
        <taxon>Pentapetalae</taxon>
        <taxon>asterids</taxon>
        <taxon>lamiids</taxon>
        <taxon>Lamiales</taxon>
        <taxon>Gesneriaceae</taxon>
        <taxon>Didymocarpoideae</taxon>
        <taxon>Trichosporeae</taxon>
        <taxon>Loxocarpinae</taxon>
        <taxon>Dorcoceras</taxon>
    </lineage>
</organism>
<feature type="compositionally biased region" description="Basic residues" evidence="1">
    <location>
        <begin position="47"/>
        <end position="57"/>
    </location>
</feature>
<dbReference type="Proteomes" id="UP000250235">
    <property type="component" value="Unassembled WGS sequence"/>
</dbReference>
<reference evidence="2 3" key="1">
    <citation type="journal article" date="2015" name="Proc. Natl. Acad. Sci. U.S.A.">
        <title>The resurrection genome of Boea hygrometrica: A blueprint for survival of dehydration.</title>
        <authorList>
            <person name="Xiao L."/>
            <person name="Yang G."/>
            <person name="Zhang L."/>
            <person name="Yang X."/>
            <person name="Zhao S."/>
            <person name="Ji Z."/>
            <person name="Zhou Q."/>
            <person name="Hu M."/>
            <person name="Wang Y."/>
            <person name="Chen M."/>
            <person name="Xu Y."/>
            <person name="Jin H."/>
            <person name="Xiao X."/>
            <person name="Hu G."/>
            <person name="Bao F."/>
            <person name="Hu Y."/>
            <person name="Wan P."/>
            <person name="Li L."/>
            <person name="Deng X."/>
            <person name="Kuang T."/>
            <person name="Xiang C."/>
            <person name="Zhu J.K."/>
            <person name="Oliver M.J."/>
            <person name="He Y."/>
        </authorList>
    </citation>
    <scope>NUCLEOTIDE SEQUENCE [LARGE SCALE GENOMIC DNA]</scope>
    <source>
        <strain evidence="3">cv. XS01</strain>
    </source>
</reference>
<accession>A0A2Z7D8V3</accession>
<dbReference type="AlphaFoldDB" id="A0A2Z7D8V3"/>
<name>A0A2Z7D8V3_9LAMI</name>
<dbReference type="EMBL" id="KQ988511">
    <property type="protein sequence ID" value="KZV55526.1"/>
    <property type="molecule type" value="Genomic_DNA"/>
</dbReference>
<gene>
    <name evidence="2" type="ORF">F511_09637</name>
</gene>
<evidence type="ECO:0000256" key="1">
    <source>
        <dbReference type="SAM" id="MobiDB-lite"/>
    </source>
</evidence>
<dbReference type="OrthoDB" id="773814at2759"/>
<proteinExistence type="predicted"/>